<feature type="repeat" description="WD" evidence="8">
    <location>
        <begin position="86"/>
        <end position="117"/>
    </location>
</feature>
<evidence type="ECO:0000256" key="7">
    <source>
        <dbReference type="ARBA" id="ARBA00023235"/>
    </source>
</evidence>
<evidence type="ECO:0000313" key="12">
    <source>
        <dbReference type="Proteomes" id="UP000007015"/>
    </source>
</evidence>
<gene>
    <name evidence="11" type="ORF">OsI_30243</name>
</gene>
<sequence length="575" mass="64247">MATASDAPASSTITTATDDAEVERDQGNGNGAVSAAPAAVGKEAAAEEEEMIGPAPVPPRPRKKRPLQFEQAFLDALPSAAMYEKSYMHRDVVTHVAVSPADYFITGSADGHLKFWKKKPAGIEFAKHFRSHLSPIEGLAVSVDGLLCCTISSDRSVKIYDVVNYDMMFMMRLPFVPGAIEWVYRQGDVKPKLAVSDRNTPFVHIYDTHSGSNDPIISKEIHAGPVKVMKYNHVHDVVISADAKGLLEYWSPSTLKFPEDAVNFRLKTDTNLFEIAKCKTSVSAIEMSNDGTQFVVTSPDRRIRVFWFKTGKLRRVYDESLEVAQDLQKSDIPMYRLDAIDFGRRMAVEKEIEKTENVPQPNAVFDESSNFLIYATLLGIKIINLHTNKVSRILGKVENNERFLRIALYQGDKGNKKVRKIPSVAANVNDSKEPLSDPTLLCCAFKKHRIYLFSRREPEEPEDATKGFMIQTGDPLGDGTGGQSIWGREFEDEFHKSLRHDRPFTLSMANAGPNTNGSQFFITTVATPWLDNKHTVFGRVVKGMDVVQQIEKVKTDKNDKPYQDVKILNVTVPKT</sequence>
<dbReference type="Proteomes" id="UP000007015">
    <property type="component" value="Chromosome 8"/>
</dbReference>
<keyword evidence="5" id="KW-0697">Rotamase</keyword>
<dbReference type="PANTHER" id="PTHR45625">
    <property type="entry name" value="PEPTIDYL-PROLYL CIS-TRANS ISOMERASE-RELATED"/>
    <property type="match status" value="1"/>
</dbReference>
<evidence type="ECO:0000313" key="11">
    <source>
        <dbReference type="EMBL" id="EEC84023.1"/>
    </source>
</evidence>
<feature type="compositionally biased region" description="Low complexity" evidence="9">
    <location>
        <begin position="1"/>
        <end position="17"/>
    </location>
</feature>
<dbReference type="SMART" id="SM00320">
    <property type="entry name" value="WD40"/>
    <property type="match status" value="4"/>
</dbReference>
<evidence type="ECO:0000256" key="9">
    <source>
        <dbReference type="SAM" id="MobiDB-lite"/>
    </source>
</evidence>
<organism evidence="11 12">
    <name type="scientific">Oryza sativa subsp. indica</name>
    <name type="common">Rice</name>
    <dbReference type="NCBI Taxonomy" id="39946"/>
    <lineage>
        <taxon>Eukaryota</taxon>
        <taxon>Viridiplantae</taxon>
        <taxon>Streptophyta</taxon>
        <taxon>Embryophyta</taxon>
        <taxon>Tracheophyta</taxon>
        <taxon>Spermatophyta</taxon>
        <taxon>Magnoliopsida</taxon>
        <taxon>Liliopsida</taxon>
        <taxon>Poales</taxon>
        <taxon>Poaceae</taxon>
        <taxon>BOP clade</taxon>
        <taxon>Oryzoideae</taxon>
        <taxon>Oryzeae</taxon>
        <taxon>Oryzinae</taxon>
        <taxon>Oryza</taxon>
        <taxon>Oryza sativa</taxon>
    </lineage>
</organism>
<dbReference type="Pfam" id="PF00400">
    <property type="entry name" value="WD40"/>
    <property type="match status" value="2"/>
</dbReference>
<dbReference type="EMBL" id="CM000133">
    <property type="protein sequence ID" value="EEC84023.1"/>
    <property type="molecule type" value="Genomic_DNA"/>
</dbReference>
<dbReference type="InterPro" id="IPR029000">
    <property type="entry name" value="Cyclophilin-like_dom_sf"/>
</dbReference>
<dbReference type="OMA" id="GMVEYWR"/>
<keyword evidence="3 8" id="KW-0853">WD repeat</keyword>
<keyword evidence="7" id="KW-0413">Isomerase</keyword>
<dbReference type="InterPro" id="IPR001680">
    <property type="entry name" value="WD40_rpt"/>
</dbReference>
<evidence type="ECO:0000256" key="6">
    <source>
        <dbReference type="ARBA" id="ARBA00023186"/>
    </source>
</evidence>
<name>B8B9H0_ORYSI</name>
<dbReference type="AlphaFoldDB" id="B8B9H0"/>
<dbReference type="FunFam" id="2.130.10.10:FF:001398">
    <property type="entry name" value="Putative peptidyl-prolyl cis-trans isomerase and WD40 repeat domain family protein"/>
    <property type="match status" value="1"/>
</dbReference>
<evidence type="ECO:0000256" key="4">
    <source>
        <dbReference type="ARBA" id="ARBA00022737"/>
    </source>
</evidence>
<dbReference type="SUPFAM" id="SSF50891">
    <property type="entry name" value="Cyclophilin-like"/>
    <property type="match status" value="1"/>
</dbReference>
<feature type="region of interest" description="Disordered" evidence="9">
    <location>
        <begin position="1"/>
        <end position="63"/>
    </location>
</feature>
<evidence type="ECO:0000256" key="5">
    <source>
        <dbReference type="ARBA" id="ARBA00023110"/>
    </source>
</evidence>
<evidence type="ECO:0000256" key="2">
    <source>
        <dbReference type="ARBA" id="ARBA00013194"/>
    </source>
</evidence>
<evidence type="ECO:0000259" key="10">
    <source>
        <dbReference type="PROSITE" id="PS50072"/>
    </source>
</evidence>
<dbReference type="GO" id="GO:0003755">
    <property type="term" value="F:peptidyl-prolyl cis-trans isomerase activity"/>
    <property type="evidence" value="ECO:0007669"/>
    <property type="project" value="UniProtKB-KW"/>
</dbReference>
<dbReference type="FunFam" id="2.40.100.10:FF:000003">
    <property type="entry name" value="Peptidylprolyl isomerase domain and WD repeat-containing 1"/>
    <property type="match status" value="1"/>
</dbReference>
<dbReference type="InterPro" id="IPR044666">
    <property type="entry name" value="Cyclophilin_A-like"/>
</dbReference>
<dbReference type="PANTHER" id="PTHR45625:SF4">
    <property type="entry name" value="PEPTIDYLPROLYL ISOMERASE DOMAIN AND WD REPEAT-CONTAINING PROTEIN 1"/>
    <property type="match status" value="1"/>
</dbReference>
<feature type="compositionally biased region" description="Low complexity" evidence="9">
    <location>
        <begin position="31"/>
        <end position="43"/>
    </location>
</feature>
<protein>
    <recommendedName>
        <fullName evidence="2">peptidylprolyl isomerase</fullName>
        <ecNumber evidence="2">5.2.1.8</ecNumber>
    </recommendedName>
</protein>
<comment type="catalytic activity">
    <reaction evidence="1">
        <text>[protein]-peptidylproline (omega=180) = [protein]-peptidylproline (omega=0)</text>
        <dbReference type="Rhea" id="RHEA:16237"/>
        <dbReference type="Rhea" id="RHEA-COMP:10747"/>
        <dbReference type="Rhea" id="RHEA-COMP:10748"/>
        <dbReference type="ChEBI" id="CHEBI:83833"/>
        <dbReference type="ChEBI" id="CHEBI:83834"/>
        <dbReference type="EC" id="5.2.1.8"/>
    </reaction>
</comment>
<dbReference type="Gramene" id="BGIOSGA029181-TA">
    <property type="protein sequence ID" value="BGIOSGA029181-PA"/>
    <property type="gene ID" value="BGIOSGA029181"/>
</dbReference>
<proteinExistence type="predicted"/>
<feature type="domain" description="PPIase cyclophilin-type" evidence="10">
    <location>
        <begin position="466"/>
        <end position="572"/>
    </location>
</feature>
<dbReference type="EC" id="5.2.1.8" evidence="2"/>
<dbReference type="InterPro" id="IPR015943">
    <property type="entry name" value="WD40/YVTN_repeat-like_dom_sf"/>
</dbReference>
<dbReference type="STRING" id="39946.B8B9H0"/>
<keyword evidence="4" id="KW-0677">Repeat</keyword>
<dbReference type="PRINTS" id="PR00153">
    <property type="entry name" value="CSAPPISMRASE"/>
</dbReference>
<dbReference type="SUPFAM" id="SSF50978">
    <property type="entry name" value="WD40 repeat-like"/>
    <property type="match status" value="1"/>
</dbReference>
<dbReference type="InterPro" id="IPR002130">
    <property type="entry name" value="Cyclophilin-type_PPIase_dom"/>
</dbReference>
<dbReference type="FunFam" id="2.130.10.10:FF:000953">
    <property type="entry name" value="Putative peptidyl-prolyl cis-trans isomerase and WD40 repeat domain family protein"/>
    <property type="match status" value="1"/>
</dbReference>
<accession>B8B9H0</accession>
<evidence type="ECO:0000256" key="3">
    <source>
        <dbReference type="ARBA" id="ARBA00022574"/>
    </source>
</evidence>
<dbReference type="Pfam" id="PF00160">
    <property type="entry name" value="Pro_isomerase"/>
    <property type="match status" value="1"/>
</dbReference>
<dbReference type="Gene3D" id="2.40.100.10">
    <property type="entry name" value="Cyclophilin-like"/>
    <property type="match status" value="1"/>
</dbReference>
<reference evidence="11 12" key="1">
    <citation type="journal article" date="2005" name="PLoS Biol.">
        <title>The genomes of Oryza sativa: a history of duplications.</title>
        <authorList>
            <person name="Yu J."/>
            <person name="Wang J."/>
            <person name="Lin W."/>
            <person name="Li S."/>
            <person name="Li H."/>
            <person name="Zhou J."/>
            <person name="Ni P."/>
            <person name="Dong W."/>
            <person name="Hu S."/>
            <person name="Zeng C."/>
            <person name="Zhang J."/>
            <person name="Zhang Y."/>
            <person name="Li R."/>
            <person name="Xu Z."/>
            <person name="Li S."/>
            <person name="Li X."/>
            <person name="Zheng H."/>
            <person name="Cong L."/>
            <person name="Lin L."/>
            <person name="Yin J."/>
            <person name="Geng J."/>
            <person name="Li G."/>
            <person name="Shi J."/>
            <person name="Liu J."/>
            <person name="Lv H."/>
            <person name="Li J."/>
            <person name="Wang J."/>
            <person name="Deng Y."/>
            <person name="Ran L."/>
            <person name="Shi X."/>
            <person name="Wang X."/>
            <person name="Wu Q."/>
            <person name="Li C."/>
            <person name="Ren X."/>
            <person name="Wang J."/>
            <person name="Wang X."/>
            <person name="Li D."/>
            <person name="Liu D."/>
            <person name="Zhang X."/>
            <person name="Ji Z."/>
            <person name="Zhao W."/>
            <person name="Sun Y."/>
            <person name="Zhang Z."/>
            <person name="Bao J."/>
            <person name="Han Y."/>
            <person name="Dong L."/>
            <person name="Ji J."/>
            <person name="Chen P."/>
            <person name="Wu S."/>
            <person name="Liu J."/>
            <person name="Xiao Y."/>
            <person name="Bu D."/>
            <person name="Tan J."/>
            <person name="Yang L."/>
            <person name="Ye C."/>
            <person name="Zhang J."/>
            <person name="Xu J."/>
            <person name="Zhou Y."/>
            <person name="Yu Y."/>
            <person name="Zhang B."/>
            <person name="Zhuang S."/>
            <person name="Wei H."/>
            <person name="Liu B."/>
            <person name="Lei M."/>
            <person name="Yu H."/>
            <person name="Li Y."/>
            <person name="Xu H."/>
            <person name="Wei S."/>
            <person name="He X."/>
            <person name="Fang L."/>
            <person name="Zhang Z."/>
            <person name="Zhang Y."/>
            <person name="Huang X."/>
            <person name="Su Z."/>
            <person name="Tong W."/>
            <person name="Li J."/>
            <person name="Tong Z."/>
            <person name="Li S."/>
            <person name="Ye J."/>
            <person name="Wang L."/>
            <person name="Fang L."/>
            <person name="Lei T."/>
            <person name="Chen C."/>
            <person name="Chen H."/>
            <person name="Xu Z."/>
            <person name="Li H."/>
            <person name="Huang H."/>
            <person name="Zhang F."/>
            <person name="Xu H."/>
            <person name="Li N."/>
            <person name="Zhao C."/>
            <person name="Li S."/>
            <person name="Dong L."/>
            <person name="Huang Y."/>
            <person name="Li L."/>
            <person name="Xi Y."/>
            <person name="Qi Q."/>
            <person name="Li W."/>
            <person name="Zhang B."/>
            <person name="Hu W."/>
            <person name="Zhang Y."/>
            <person name="Tian X."/>
            <person name="Jiao Y."/>
            <person name="Liang X."/>
            <person name="Jin J."/>
            <person name="Gao L."/>
            <person name="Zheng W."/>
            <person name="Hao B."/>
            <person name="Liu S."/>
            <person name="Wang W."/>
            <person name="Yuan L."/>
            <person name="Cao M."/>
            <person name="McDermott J."/>
            <person name="Samudrala R."/>
            <person name="Wang J."/>
            <person name="Wong G.K."/>
            <person name="Yang H."/>
        </authorList>
    </citation>
    <scope>NUCLEOTIDE SEQUENCE [LARGE SCALE GENOMIC DNA]</scope>
    <source>
        <strain evidence="12">cv. 93-11</strain>
    </source>
</reference>
<dbReference type="Gene3D" id="2.130.10.10">
    <property type="entry name" value="YVTN repeat-like/Quinoprotein amine dehydrogenase"/>
    <property type="match status" value="2"/>
</dbReference>
<dbReference type="GO" id="GO:0005634">
    <property type="term" value="C:nucleus"/>
    <property type="evidence" value="ECO:0007669"/>
    <property type="project" value="UniProtKB-ARBA"/>
</dbReference>
<dbReference type="PROSITE" id="PS50082">
    <property type="entry name" value="WD_REPEATS_2"/>
    <property type="match status" value="1"/>
</dbReference>
<dbReference type="PROSITE" id="PS50072">
    <property type="entry name" value="CSA_PPIASE_2"/>
    <property type="match status" value="1"/>
</dbReference>
<dbReference type="HOGENOM" id="CLU_012062_31_2_1"/>
<evidence type="ECO:0000256" key="1">
    <source>
        <dbReference type="ARBA" id="ARBA00000971"/>
    </source>
</evidence>
<evidence type="ECO:0000256" key="8">
    <source>
        <dbReference type="PROSITE-ProRule" id="PRU00221"/>
    </source>
</evidence>
<dbReference type="InterPro" id="IPR036322">
    <property type="entry name" value="WD40_repeat_dom_sf"/>
</dbReference>
<keyword evidence="6" id="KW-0143">Chaperone</keyword>
<keyword evidence="12" id="KW-1185">Reference proteome</keyword>